<evidence type="ECO:0000256" key="1">
    <source>
        <dbReference type="ARBA" id="ARBA00001946"/>
    </source>
</evidence>
<feature type="signal peptide" evidence="12">
    <location>
        <begin position="1"/>
        <end position="24"/>
    </location>
</feature>
<dbReference type="InterPro" id="IPR003374">
    <property type="entry name" value="ApbE-like_sf"/>
</dbReference>
<evidence type="ECO:0000313" key="13">
    <source>
        <dbReference type="EMBL" id="MBU9721663.1"/>
    </source>
</evidence>
<keyword evidence="12" id="KW-1003">Cell membrane</keyword>
<dbReference type="Proteomes" id="UP000790580">
    <property type="component" value="Unassembled WGS sequence"/>
</dbReference>
<comment type="function">
    <text evidence="12">Flavin transferase that catalyzes the transfer of the FMN moiety of FAD and its covalent binding to the hydroxyl group of a threonine residue in a target flavoprotein.</text>
</comment>
<evidence type="ECO:0000256" key="7">
    <source>
        <dbReference type="ARBA" id="ARBA00022827"/>
    </source>
</evidence>
<keyword evidence="5 11" id="KW-0808">Transferase</keyword>
<comment type="similarity">
    <text evidence="11 12">Belongs to the ApbE family.</text>
</comment>
<protein>
    <recommendedName>
        <fullName evidence="3 11">FAD:protein FMN transferase</fullName>
        <ecNumber evidence="2 11">2.7.1.180</ecNumber>
    </recommendedName>
    <alternativeName>
        <fullName evidence="9 11">Flavin transferase</fullName>
    </alternativeName>
</protein>
<keyword evidence="7 11" id="KW-0274">FAD</keyword>
<dbReference type="InterPro" id="IPR024932">
    <property type="entry name" value="ApbE"/>
</dbReference>
<evidence type="ECO:0000256" key="3">
    <source>
        <dbReference type="ARBA" id="ARBA00016337"/>
    </source>
</evidence>
<evidence type="ECO:0000313" key="14">
    <source>
        <dbReference type="Proteomes" id="UP000790580"/>
    </source>
</evidence>
<keyword evidence="8 11" id="KW-0460">Magnesium</keyword>
<dbReference type="PIRSF" id="PIRSF006268">
    <property type="entry name" value="ApbE"/>
    <property type="match status" value="1"/>
</dbReference>
<keyword evidence="4 11" id="KW-0285">Flavoprotein</keyword>
<comment type="cofactor">
    <cofactor evidence="1 12">
        <name>Mg(2+)</name>
        <dbReference type="ChEBI" id="CHEBI:18420"/>
    </cofactor>
</comment>
<accession>A0ABS6JSW3</accession>
<dbReference type="Pfam" id="PF02424">
    <property type="entry name" value="ApbE"/>
    <property type="match status" value="1"/>
</dbReference>
<dbReference type="EC" id="2.7.1.180" evidence="2 11"/>
<sequence length="346" mass="38289">MKKRVCLSFIIVVIILTGCLSSSAEEMKNNPHRETEILMGTVVTLRIYDNDKEYVMEEAFERIRVLEDVMSVNVEGSEIDRINQAAGIEPVEVSDKVFKLIQDGVYYGADTDGIFDITIGPLTSLWQIGSDEARKPSQDELDEVLPLIDYEKIVLDEENQTVFLQEAGMRLDTGGIAKGYIADLLVDLFMEKEVESAIIDLGGDIYVIGENPSGREFTIGIQDPLTTRGQSLGNIQVKDKSIVTSGIYERFIEVDGVEYHHILDPYTGYPIMNELAGVTIISENTIDGDALSTAVFAKGLLDGLEYVEELEGVDAIFVTRDNEVYISSGITGQFELTNDAFNIIGN</sequence>
<comment type="catalytic activity">
    <reaction evidence="10 11 12">
        <text>L-threonyl-[protein] + FAD = FMN-L-threonyl-[protein] + AMP + H(+)</text>
        <dbReference type="Rhea" id="RHEA:36847"/>
        <dbReference type="Rhea" id="RHEA-COMP:11060"/>
        <dbReference type="Rhea" id="RHEA-COMP:11061"/>
        <dbReference type="ChEBI" id="CHEBI:15378"/>
        <dbReference type="ChEBI" id="CHEBI:30013"/>
        <dbReference type="ChEBI" id="CHEBI:57692"/>
        <dbReference type="ChEBI" id="CHEBI:74257"/>
        <dbReference type="ChEBI" id="CHEBI:456215"/>
        <dbReference type="EC" id="2.7.1.180"/>
    </reaction>
</comment>
<dbReference type="PROSITE" id="PS51257">
    <property type="entry name" value="PROKAR_LIPOPROTEIN"/>
    <property type="match status" value="1"/>
</dbReference>
<keyword evidence="6 11" id="KW-0479">Metal-binding</keyword>
<dbReference type="RefSeq" id="WP_088073192.1">
    <property type="nucleotide sequence ID" value="NZ_JAHQCR010000041.1"/>
</dbReference>
<organism evidence="13 14">
    <name type="scientific">Evansella alkalicola</name>
    <dbReference type="NCBI Taxonomy" id="745819"/>
    <lineage>
        <taxon>Bacteria</taxon>
        <taxon>Bacillati</taxon>
        <taxon>Bacillota</taxon>
        <taxon>Bacilli</taxon>
        <taxon>Bacillales</taxon>
        <taxon>Bacillaceae</taxon>
        <taxon>Evansella</taxon>
    </lineage>
</organism>
<comment type="subcellular location">
    <subcellularLocation>
        <location evidence="12">Cell inner membrane</location>
        <topology evidence="12">Lipid-anchor</topology>
        <orientation evidence="12">Periplasmic side</orientation>
    </subcellularLocation>
</comment>
<keyword evidence="12" id="KW-0997">Cell inner membrane</keyword>
<evidence type="ECO:0000256" key="2">
    <source>
        <dbReference type="ARBA" id="ARBA00011955"/>
    </source>
</evidence>
<name>A0ABS6JSW3_9BACI</name>
<dbReference type="PANTHER" id="PTHR30040:SF2">
    <property type="entry name" value="FAD:PROTEIN FMN TRANSFERASE"/>
    <property type="match status" value="1"/>
</dbReference>
<dbReference type="Gene3D" id="3.10.520.10">
    <property type="entry name" value="ApbE-like domains"/>
    <property type="match status" value="1"/>
</dbReference>
<feature type="chain" id="PRO_5044950329" description="FAD:protein FMN transferase" evidence="12">
    <location>
        <begin position="25"/>
        <end position="346"/>
    </location>
</feature>
<gene>
    <name evidence="13" type="ORF">KS407_09435</name>
</gene>
<evidence type="ECO:0000256" key="9">
    <source>
        <dbReference type="ARBA" id="ARBA00031306"/>
    </source>
</evidence>
<evidence type="ECO:0000256" key="12">
    <source>
        <dbReference type="RuleBase" id="RU363002"/>
    </source>
</evidence>
<evidence type="ECO:0000256" key="11">
    <source>
        <dbReference type="PIRNR" id="PIRNR006268"/>
    </source>
</evidence>
<keyword evidence="14" id="KW-1185">Reference proteome</keyword>
<dbReference type="SUPFAM" id="SSF143631">
    <property type="entry name" value="ApbE-like"/>
    <property type="match status" value="1"/>
</dbReference>
<evidence type="ECO:0000256" key="8">
    <source>
        <dbReference type="ARBA" id="ARBA00022842"/>
    </source>
</evidence>
<dbReference type="PANTHER" id="PTHR30040">
    <property type="entry name" value="THIAMINE BIOSYNTHESIS LIPOPROTEIN APBE"/>
    <property type="match status" value="1"/>
</dbReference>
<dbReference type="GO" id="GO:0016740">
    <property type="term" value="F:transferase activity"/>
    <property type="evidence" value="ECO:0007669"/>
    <property type="project" value="UniProtKB-KW"/>
</dbReference>
<reference evidence="13 14" key="1">
    <citation type="submission" date="2021-06" db="EMBL/GenBank/DDBJ databases">
        <title>Bacillus sp. RD4P76, an endophyte from a halophyte.</title>
        <authorList>
            <person name="Sun J.-Q."/>
        </authorList>
    </citation>
    <scope>NUCLEOTIDE SEQUENCE [LARGE SCALE GENOMIC DNA]</scope>
    <source>
        <strain evidence="13 14">JCM 17098</strain>
    </source>
</reference>
<evidence type="ECO:0000256" key="4">
    <source>
        <dbReference type="ARBA" id="ARBA00022630"/>
    </source>
</evidence>
<comment type="caution">
    <text evidence="13">The sequence shown here is derived from an EMBL/GenBank/DDBJ whole genome shotgun (WGS) entry which is preliminary data.</text>
</comment>
<keyword evidence="12" id="KW-0472">Membrane</keyword>
<keyword evidence="12" id="KW-0732">Signal</keyword>
<proteinExistence type="inferred from homology"/>
<dbReference type="EMBL" id="JAHQCR010000041">
    <property type="protein sequence ID" value="MBU9721663.1"/>
    <property type="molecule type" value="Genomic_DNA"/>
</dbReference>
<evidence type="ECO:0000256" key="10">
    <source>
        <dbReference type="ARBA" id="ARBA00048540"/>
    </source>
</evidence>
<keyword evidence="12" id="KW-0449">Lipoprotein</keyword>
<evidence type="ECO:0000256" key="6">
    <source>
        <dbReference type="ARBA" id="ARBA00022723"/>
    </source>
</evidence>
<evidence type="ECO:0000256" key="5">
    <source>
        <dbReference type="ARBA" id="ARBA00022679"/>
    </source>
</evidence>